<sequence length="52" mass="5695">MDAIAFLKGDRNLGDRISQTSKNAINKEKNPGGYCPPLNKFSITALPLYPTN</sequence>
<reference evidence="1 2" key="1">
    <citation type="submission" date="2024-09" db="EMBL/GenBank/DDBJ databases">
        <title>Floridaenema gen nov. (Aerosakkonemataceae, Aerosakkonematales ord. nov., Cyanobacteria) from benthic tropical and subtropical fresh waters, with the description of four new species.</title>
        <authorList>
            <person name="Moretto J.A."/>
            <person name="Berthold D.E."/>
            <person name="Lefler F.W."/>
            <person name="Huang I.-S."/>
            <person name="Laughinghouse H. IV."/>
        </authorList>
    </citation>
    <scope>NUCLEOTIDE SEQUENCE [LARGE SCALE GENOMIC DNA]</scope>
    <source>
        <strain evidence="1 2">BLCC-F154</strain>
    </source>
</reference>
<proteinExistence type="predicted"/>
<organism evidence="1 2">
    <name type="scientific">Floridaenema fluviatile BLCC-F154</name>
    <dbReference type="NCBI Taxonomy" id="3153640"/>
    <lineage>
        <taxon>Bacteria</taxon>
        <taxon>Bacillati</taxon>
        <taxon>Cyanobacteriota</taxon>
        <taxon>Cyanophyceae</taxon>
        <taxon>Oscillatoriophycideae</taxon>
        <taxon>Aerosakkonematales</taxon>
        <taxon>Aerosakkonemataceae</taxon>
        <taxon>Floridanema</taxon>
        <taxon>Floridanema fluviatile</taxon>
    </lineage>
</organism>
<evidence type="ECO:0000313" key="2">
    <source>
        <dbReference type="Proteomes" id="UP001576776"/>
    </source>
</evidence>
<gene>
    <name evidence="1" type="ORF">ACE1B6_24925</name>
</gene>
<dbReference type="EMBL" id="JBHFNS010000090">
    <property type="protein sequence ID" value="MFB2938505.1"/>
    <property type="molecule type" value="Genomic_DNA"/>
</dbReference>
<dbReference type="Proteomes" id="UP001576776">
    <property type="component" value="Unassembled WGS sequence"/>
</dbReference>
<dbReference type="RefSeq" id="WP_413259987.1">
    <property type="nucleotide sequence ID" value="NZ_JBHFNS010000090.1"/>
</dbReference>
<evidence type="ECO:0000313" key="1">
    <source>
        <dbReference type="EMBL" id="MFB2938505.1"/>
    </source>
</evidence>
<comment type="caution">
    <text evidence="1">The sequence shown here is derived from an EMBL/GenBank/DDBJ whole genome shotgun (WGS) entry which is preliminary data.</text>
</comment>
<name>A0ABV4YKZ2_9CYAN</name>
<keyword evidence="2" id="KW-1185">Reference proteome</keyword>
<protein>
    <submittedName>
        <fullName evidence="1">Uncharacterized protein</fullName>
    </submittedName>
</protein>
<accession>A0ABV4YKZ2</accession>